<keyword evidence="5" id="KW-1003">Cell membrane</keyword>
<evidence type="ECO:0000256" key="2">
    <source>
        <dbReference type="ARBA" id="ARBA00022692"/>
    </source>
</evidence>
<keyword evidence="7" id="KW-1185">Reference proteome</keyword>
<evidence type="ECO:0000256" key="1">
    <source>
        <dbReference type="ARBA" id="ARBA00004141"/>
    </source>
</evidence>
<protein>
    <recommendedName>
        <fullName evidence="5">Probable membrane transporter protein</fullName>
    </recommendedName>
</protein>
<comment type="similarity">
    <text evidence="5">Belongs to the 4-toluene sulfonate uptake permease (TSUP) (TC 2.A.102) family.</text>
</comment>
<comment type="subcellular location">
    <subcellularLocation>
        <location evidence="5">Cell membrane</location>
        <topology evidence="5">Multi-pass membrane protein</topology>
    </subcellularLocation>
    <subcellularLocation>
        <location evidence="1">Membrane</location>
        <topology evidence="1">Multi-pass membrane protein</topology>
    </subcellularLocation>
</comment>
<sequence>MPSPAVATTNLLYNVVAGPGALVRYRRSGHLTGPLARRSVVGTLPGMVVGAVVRVFAVPGPQVFRLLVAAFLSC</sequence>
<organism evidence="6 7">
    <name type="scientific">Actinomadura sediminis</name>
    <dbReference type="NCBI Taxonomy" id="1038904"/>
    <lineage>
        <taxon>Bacteria</taxon>
        <taxon>Bacillati</taxon>
        <taxon>Actinomycetota</taxon>
        <taxon>Actinomycetes</taxon>
        <taxon>Streptosporangiales</taxon>
        <taxon>Thermomonosporaceae</taxon>
        <taxon>Actinomadura</taxon>
    </lineage>
</organism>
<dbReference type="Proteomes" id="UP001596972">
    <property type="component" value="Unassembled WGS sequence"/>
</dbReference>
<name>A0ABW3EWD2_9ACTN</name>
<evidence type="ECO:0000256" key="3">
    <source>
        <dbReference type="ARBA" id="ARBA00022989"/>
    </source>
</evidence>
<reference evidence="7" key="1">
    <citation type="journal article" date="2019" name="Int. J. Syst. Evol. Microbiol.">
        <title>The Global Catalogue of Microorganisms (GCM) 10K type strain sequencing project: providing services to taxonomists for standard genome sequencing and annotation.</title>
        <authorList>
            <consortium name="The Broad Institute Genomics Platform"/>
            <consortium name="The Broad Institute Genome Sequencing Center for Infectious Disease"/>
            <person name="Wu L."/>
            <person name="Ma J."/>
        </authorList>
    </citation>
    <scope>NUCLEOTIDE SEQUENCE [LARGE SCALE GENOMIC DNA]</scope>
    <source>
        <strain evidence="7">JCM 31202</strain>
    </source>
</reference>
<dbReference type="InterPro" id="IPR002781">
    <property type="entry name" value="TM_pro_TauE-like"/>
</dbReference>
<evidence type="ECO:0000256" key="5">
    <source>
        <dbReference type="RuleBase" id="RU363041"/>
    </source>
</evidence>
<comment type="caution">
    <text evidence="6">The sequence shown here is derived from an EMBL/GenBank/DDBJ whole genome shotgun (WGS) entry which is preliminary data.</text>
</comment>
<dbReference type="Pfam" id="PF01925">
    <property type="entry name" value="TauE"/>
    <property type="match status" value="1"/>
</dbReference>
<evidence type="ECO:0000313" key="7">
    <source>
        <dbReference type="Proteomes" id="UP001596972"/>
    </source>
</evidence>
<keyword evidence="3" id="KW-1133">Transmembrane helix</keyword>
<dbReference type="RefSeq" id="WP_378305000.1">
    <property type="nucleotide sequence ID" value="NZ_JBHTJA010000098.1"/>
</dbReference>
<accession>A0ABW3EWD2</accession>
<evidence type="ECO:0000256" key="4">
    <source>
        <dbReference type="ARBA" id="ARBA00023136"/>
    </source>
</evidence>
<keyword evidence="2" id="KW-0812">Transmembrane</keyword>
<proteinExistence type="inferred from homology"/>
<evidence type="ECO:0000313" key="6">
    <source>
        <dbReference type="EMBL" id="MFD0904773.1"/>
    </source>
</evidence>
<gene>
    <name evidence="6" type="ORF">ACFQ11_30625</name>
</gene>
<dbReference type="EMBL" id="JBHTJA010000098">
    <property type="protein sequence ID" value="MFD0904773.1"/>
    <property type="molecule type" value="Genomic_DNA"/>
</dbReference>
<keyword evidence="4" id="KW-0472">Membrane</keyword>